<dbReference type="Pfam" id="PF08659">
    <property type="entry name" value="KR"/>
    <property type="match status" value="1"/>
</dbReference>
<dbReference type="GO" id="GO:0004312">
    <property type="term" value="F:fatty acid synthase activity"/>
    <property type="evidence" value="ECO:0007669"/>
    <property type="project" value="TreeGrafter"/>
</dbReference>
<dbReference type="Gene3D" id="3.40.50.720">
    <property type="entry name" value="NAD(P)-binding Rossmann-like Domain"/>
    <property type="match status" value="2"/>
</dbReference>
<dbReference type="InterPro" id="IPR049900">
    <property type="entry name" value="PKS_mFAS_DH"/>
</dbReference>
<dbReference type="SMART" id="SM00826">
    <property type="entry name" value="PKS_DH"/>
    <property type="match status" value="1"/>
</dbReference>
<evidence type="ECO:0000256" key="4">
    <source>
        <dbReference type="ARBA" id="ARBA00022679"/>
    </source>
</evidence>
<dbReference type="Pfam" id="PF02801">
    <property type="entry name" value="Ketoacyl-synt_C"/>
    <property type="match status" value="1"/>
</dbReference>
<comment type="caution">
    <text evidence="11">The sequence shown here is derived from an EMBL/GenBank/DDBJ whole genome shotgun (WGS) entry which is preliminary data.</text>
</comment>
<dbReference type="Pfam" id="PF14765">
    <property type="entry name" value="PS-DH"/>
    <property type="match status" value="1"/>
</dbReference>
<dbReference type="PANTHER" id="PTHR43775">
    <property type="entry name" value="FATTY ACID SYNTHASE"/>
    <property type="match status" value="1"/>
</dbReference>
<dbReference type="InterPro" id="IPR020807">
    <property type="entry name" value="PKS_DH"/>
</dbReference>
<keyword evidence="2" id="KW-0596">Phosphopantetheine</keyword>
<keyword evidence="3" id="KW-0597">Phosphoprotein</keyword>
<feature type="compositionally biased region" description="Polar residues" evidence="8">
    <location>
        <begin position="1894"/>
        <end position="1904"/>
    </location>
</feature>
<feature type="active site" description="Proton acceptor; for dehydratase activity" evidence="7">
    <location>
        <position position="920"/>
    </location>
</feature>
<dbReference type="EMBL" id="JAYKXP010000053">
    <property type="protein sequence ID" value="KAK7035340.1"/>
    <property type="molecule type" value="Genomic_DNA"/>
</dbReference>
<dbReference type="Pfam" id="PF16197">
    <property type="entry name" value="KAsynt_C_assoc"/>
    <property type="match status" value="1"/>
</dbReference>
<dbReference type="InterPro" id="IPR032821">
    <property type="entry name" value="PKS_assoc"/>
</dbReference>
<feature type="domain" description="Ketosynthase family 3 (KS3)" evidence="9">
    <location>
        <begin position="6"/>
        <end position="424"/>
    </location>
</feature>
<dbReference type="Gene3D" id="3.40.366.10">
    <property type="entry name" value="Malonyl-Coenzyme A Acyl Carrier Protein, domain 2"/>
    <property type="match status" value="1"/>
</dbReference>
<dbReference type="Pfam" id="PF00109">
    <property type="entry name" value="ketoacyl-synt"/>
    <property type="match status" value="1"/>
</dbReference>
<dbReference type="SUPFAM" id="SSF53901">
    <property type="entry name" value="Thiolase-like"/>
    <property type="match status" value="1"/>
</dbReference>
<dbReference type="InterPro" id="IPR016035">
    <property type="entry name" value="Acyl_Trfase/lysoPLipase"/>
</dbReference>
<dbReference type="SUPFAM" id="SSF51735">
    <property type="entry name" value="NAD(P)-binding Rossmann-fold domains"/>
    <property type="match status" value="2"/>
</dbReference>
<dbReference type="PROSITE" id="PS00606">
    <property type="entry name" value="KS3_1"/>
    <property type="match status" value="1"/>
</dbReference>
<accession>A0AAW0C7H5</accession>
<dbReference type="Proteomes" id="UP001383192">
    <property type="component" value="Unassembled WGS sequence"/>
</dbReference>
<dbReference type="GO" id="GO:0004315">
    <property type="term" value="F:3-oxoacyl-[acyl-carrier-protein] synthase activity"/>
    <property type="evidence" value="ECO:0007669"/>
    <property type="project" value="InterPro"/>
</dbReference>
<dbReference type="SMART" id="SM00825">
    <property type="entry name" value="PKS_KS"/>
    <property type="match status" value="1"/>
</dbReference>
<dbReference type="InterPro" id="IPR036291">
    <property type="entry name" value="NAD(P)-bd_dom_sf"/>
</dbReference>
<dbReference type="Pfam" id="PF21089">
    <property type="entry name" value="PKS_DH_N"/>
    <property type="match status" value="1"/>
</dbReference>
<evidence type="ECO:0000256" key="2">
    <source>
        <dbReference type="ARBA" id="ARBA00022450"/>
    </source>
</evidence>
<dbReference type="InterPro" id="IPR014030">
    <property type="entry name" value="Ketoacyl_synth_N"/>
</dbReference>
<feature type="region of interest" description="N-terminal hotdog fold" evidence="7">
    <location>
        <begin position="888"/>
        <end position="1006"/>
    </location>
</feature>
<feature type="region of interest" description="C-terminal hotdog fold" evidence="7">
    <location>
        <begin position="1019"/>
        <end position="1167"/>
    </location>
</feature>
<reference evidence="11 12" key="1">
    <citation type="submission" date="2024-01" db="EMBL/GenBank/DDBJ databases">
        <title>A draft genome for a cacao thread blight-causing isolate of Paramarasmius palmivorus.</title>
        <authorList>
            <person name="Baruah I.K."/>
            <person name="Bukari Y."/>
            <person name="Amoako-Attah I."/>
            <person name="Meinhardt L.W."/>
            <person name="Bailey B.A."/>
            <person name="Cohen S.P."/>
        </authorList>
    </citation>
    <scope>NUCLEOTIDE SEQUENCE [LARGE SCALE GENOMIC DNA]</scope>
    <source>
        <strain evidence="11 12">GH-12</strain>
    </source>
</reference>
<dbReference type="InterPro" id="IPR014031">
    <property type="entry name" value="Ketoacyl_synth_C"/>
</dbReference>
<dbReference type="InterPro" id="IPR013120">
    <property type="entry name" value="FAR_NAD-bd"/>
</dbReference>
<dbReference type="InterPro" id="IPR049551">
    <property type="entry name" value="PKS_DH_C"/>
</dbReference>
<evidence type="ECO:0000256" key="7">
    <source>
        <dbReference type="PROSITE-ProRule" id="PRU01363"/>
    </source>
</evidence>
<dbReference type="InterPro" id="IPR057326">
    <property type="entry name" value="KR_dom"/>
</dbReference>
<evidence type="ECO:0000256" key="6">
    <source>
        <dbReference type="ARBA" id="ARBA00023268"/>
    </source>
</evidence>
<keyword evidence="12" id="KW-1185">Reference proteome</keyword>
<sequence>MACSSSGRIAVVGIACDLPSGSYSDKNLTYQDFFKFLQDRGEAYEVIPSDRLNIESWHGVGLGHIQVKQGSFLKDIDKFDNLEFGISHNDAALMAPVTRKLIETCFLALVDSGIDYRGRNVGCYTSGNNFDMSSISDPDEYMTASFAGYPSMVANRVSYHLDLLGPSLPTDTACSSTMTALHLAVSAIINKDCEAAVVSGCQLNHRFMDWVQYSRGGILSDDGKCKPFDASADGFARGEACVAIVVKPLEAALRDGDYVYATILSTAINNSGQAAPAGAPVAERQRDAMIEAYQRAGRKPEEVDYIELHATGTAKGDPTEANWAGEQFKRDSEVVVGSLKGNIGHTEIASLLASMAKVLHILDKEVVPPNVNFVTPNPAIRWKEYHLRVPTESLPLRTHEDRPSLISMASSGIGGANGHVLLEGAPKSVREAHSRIISNSQRPILLMASGLSPRTALAVSEQAAKVFIDPSCDRASLATVMGRRSRQTAWRTFKVVSSDSDSDIAFPAPVLCSRVAKPIIFLFSGQGPQHKDMGRELFNTFPGFRQSIEEMDEVHKRVTGKSLIVDYGLFTGDAKTPETWPISLILPSITIFQLALYDLFLSLGIRPDAVIGHSAGETAVLHACGGAPKAMAVELSIIRGQTFTVVEALGGTMAAISCSPEKTEELIRLALVPGLNEVVEIACYNSPTDTAIAGHKSAIERVIEKAKVHGILGRIIRTQVPIHSSMMEACQKEYTHRLEDLFRRYPGPHVPSVKTFSTFTGKRFDESFTADYFWQNTRGQVQFTQAMKSLSDIGAATFIEISPHPVLASYTSAMVEHSSVVLSSVRRPKSGQPLTEYTNILDLCGQLTINGHNCVDFAALNGTTSLQARHMLSSYPFAKKQFPLYPDTPGVAKQFAARNGPLNFKYLKINKDTHPIIAEHVIRGEPIMPAAGFLEMALEFGASTLMNVEMRSILSLSSDKPVPVQVTLEDSYWKVASNSFSKDGSHNPATARLHADGYLSFEPPVPGERIDLSAIRKRCSTFVSEGFYDTPDGAGMGPRFRRLINLTYGDGESLASINGLDDALRNDGNYVLHPAIIDACIQASTYKPFQGEFSPFVYFLPSGVQTVQLHQPSRVNCCPRFFYSYLKITEWGADSVLHDIVLTDSAGIPFCTMKGFRIAKHRITPPPNVSRAFDVVWRNLETSRDDDGGLFHPRSFVFNYHMGEEVDLQWLLSGMNASQSLDIWILASRGIDGSAAIGMLRAVRREYPVWNLRVVLFPETYPEDMWVQHLETLPRSFVDEPEIMVSDSGEFLVSRLEEVKRGHDSTRTADEETGPLDGLPHEVLVHISRKWNYVHTTLFFGTVAQPCDCPPSEGAHVVGFLGGDIQRNVLSLPPTHLVQVHPKYAEVAARILPHIQPFVNAVLALGPSTFRSSKYAQSLRILVTHADTPMGMSLKAILADQQVPFLEIGQGARLSELSQLGVGHFDVIISEYEDSSYIQILQTLLRARRGRLYLTGSLNDLIVKDPCTVQDALHLVMTWLDKRSFVLGDLPLLESPHISQQNVLQSNRAKYRPDRTYLVLGGIGSLGLHIAEYLYKHGARHVVLTSRSGYKAISRSQNRLLRNMAAHLEKFADLDLQYTAVDSLSKHAMTVLTQSLTFPLAGCFILTAVLDDSTFLNISEESFERSRAAKTGVLRMLSETVDVSALDFLVAFSSVSGTIGNSGQSNYGAANTALEEAIDSIPNAFSFICPGIVDSSLMLGTGSADQNRVLRTGIPWSMSAEDMILWLDDALKLFFSGRKVSRYVPDLEWDIVAQAHGVPKLAKHLTTQVEDEDTGASTQIDHKQVIREIVQQTLNVPASDFEDNIPLTSYGIDSISASRVSFLLRRFVDITQIQLLADISLNDILHKMEDDSNSRSTESVPTSKKTGKQAKALGPSAMLESQLTRLSDLPDVTQYDQPLLDAVLVTGTTGSLGCNILNQLLCLDDVSHVYAFNRGNSGMTAMERQALSFSAQGLPVTLLSSSKLTVLEGDMSTTNFGLEDSIYEELSARVTHVIHAAWKVNFGAPVSEFEDLIGGTTNLIRFCSLSNSTLSFISTIGIYLGMHSPDGLPEAPIVSHEDAKLPGGYLESKWIAERLVQISSENRKIQANVIRVGLITGSSNGIWDVSHWLPTLVESGSHVGCLPEGDGVASWVPIDLAATSIIDSRAAMNETIHIVHPRPVPWNSLIVPIAEDLQLPLVPFREWLSRLEHLNALSSSSRQKIPAFALLDFYREGARNLATQAIPESMGMLPVVAFKRGTSSSKTLSDPAVPQLGAPHVKAWLKYWKDIGFLR</sequence>
<dbReference type="Pfam" id="PF00550">
    <property type="entry name" value="PP-binding"/>
    <property type="match status" value="1"/>
</dbReference>
<evidence type="ECO:0000256" key="3">
    <source>
        <dbReference type="ARBA" id="ARBA00022553"/>
    </source>
</evidence>
<dbReference type="GO" id="GO:0006633">
    <property type="term" value="P:fatty acid biosynthetic process"/>
    <property type="evidence" value="ECO:0007669"/>
    <property type="project" value="InterPro"/>
</dbReference>
<evidence type="ECO:0008006" key="13">
    <source>
        <dbReference type="Google" id="ProtNLM"/>
    </source>
</evidence>
<feature type="domain" description="PKS/mFAS DH" evidence="10">
    <location>
        <begin position="888"/>
        <end position="1167"/>
    </location>
</feature>
<dbReference type="Pfam" id="PF07993">
    <property type="entry name" value="NAD_binding_4"/>
    <property type="match status" value="1"/>
</dbReference>
<evidence type="ECO:0000256" key="1">
    <source>
        <dbReference type="ARBA" id="ARBA00005179"/>
    </source>
</evidence>
<keyword evidence="6" id="KW-0511">Multifunctional enzyme</keyword>
<feature type="active site" description="Proton donor; for dehydratase activity" evidence="7">
    <location>
        <position position="1078"/>
    </location>
</feature>
<evidence type="ECO:0000313" key="12">
    <source>
        <dbReference type="Proteomes" id="UP001383192"/>
    </source>
</evidence>
<dbReference type="InterPro" id="IPR001227">
    <property type="entry name" value="Ac_transferase_dom_sf"/>
</dbReference>
<organism evidence="11 12">
    <name type="scientific">Paramarasmius palmivorus</name>
    <dbReference type="NCBI Taxonomy" id="297713"/>
    <lineage>
        <taxon>Eukaryota</taxon>
        <taxon>Fungi</taxon>
        <taxon>Dikarya</taxon>
        <taxon>Basidiomycota</taxon>
        <taxon>Agaricomycotina</taxon>
        <taxon>Agaricomycetes</taxon>
        <taxon>Agaricomycetidae</taxon>
        <taxon>Agaricales</taxon>
        <taxon>Marasmiineae</taxon>
        <taxon>Marasmiaceae</taxon>
        <taxon>Paramarasmius</taxon>
    </lineage>
</organism>
<dbReference type="InterPro" id="IPR050091">
    <property type="entry name" value="PKS_NRPS_Biosynth_Enz"/>
</dbReference>
<dbReference type="InterPro" id="IPR009081">
    <property type="entry name" value="PP-bd_ACP"/>
</dbReference>
<evidence type="ECO:0000313" key="11">
    <source>
        <dbReference type="EMBL" id="KAK7035340.1"/>
    </source>
</evidence>
<dbReference type="SMART" id="SM00822">
    <property type="entry name" value="PKS_KR"/>
    <property type="match status" value="1"/>
</dbReference>
<dbReference type="PROSITE" id="PS52019">
    <property type="entry name" value="PKS_MFAS_DH"/>
    <property type="match status" value="1"/>
</dbReference>
<dbReference type="InterPro" id="IPR013968">
    <property type="entry name" value="PKS_KR"/>
</dbReference>
<dbReference type="SUPFAM" id="SSF52151">
    <property type="entry name" value="FabD/lysophospholipase-like"/>
    <property type="match status" value="1"/>
</dbReference>
<dbReference type="PANTHER" id="PTHR43775:SF37">
    <property type="entry name" value="SI:DKEY-61P9.11"/>
    <property type="match status" value="1"/>
</dbReference>
<evidence type="ECO:0000259" key="9">
    <source>
        <dbReference type="PROSITE" id="PS52004"/>
    </source>
</evidence>
<dbReference type="InterPro" id="IPR049552">
    <property type="entry name" value="PKS_DH_N"/>
</dbReference>
<dbReference type="InterPro" id="IPR036736">
    <property type="entry name" value="ACP-like_sf"/>
</dbReference>
<name>A0AAW0C7H5_9AGAR</name>
<keyword evidence="4" id="KW-0808">Transferase</keyword>
<dbReference type="SUPFAM" id="SSF47336">
    <property type="entry name" value="ACP-like"/>
    <property type="match status" value="1"/>
</dbReference>
<evidence type="ECO:0000259" key="10">
    <source>
        <dbReference type="PROSITE" id="PS52019"/>
    </source>
</evidence>
<dbReference type="InterPro" id="IPR014043">
    <property type="entry name" value="Acyl_transferase_dom"/>
</dbReference>
<dbReference type="Gene3D" id="3.40.47.10">
    <property type="match status" value="1"/>
</dbReference>
<dbReference type="CDD" id="cd00833">
    <property type="entry name" value="PKS"/>
    <property type="match status" value="1"/>
</dbReference>
<comment type="pathway">
    <text evidence="1">Secondary metabolite biosynthesis.</text>
</comment>
<dbReference type="SUPFAM" id="SSF55048">
    <property type="entry name" value="Probable ACP-binding domain of malonyl-CoA ACP transacylase"/>
    <property type="match status" value="1"/>
</dbReference>
<dbReference type="InterPro" id="IPR020841">
    <property type="entry name" value="PKS_Beta-ketoAc_synthase_dom"/>
</dbReference>
<keyword evidence="5" id="KW-0843">Virulence</keyword>
<dbReference type="Gene3D" id="3.10.129.110">
    <property type="entry name" value="Polyketide synthase dehydratase"/>
    <property type="match status" value="1"/>
</dbReference>
<dbReference type="InterPro" id="IPR042104">
    <property type="entry name" value="PKS_dehydratase_sf"/>
</dbReference>
<protein>
    <recommendedName>
        <fullName evidence="13">Polyketide synthase</fullName>
    </recommendedName>
</protein>
<dbReference type="InterPro" id="IPR016039">
    <property type="entry name" value="Thiolase-like"/>
</dbReference>
<evidence type="ECO:0000256" key="8">
    <source>
        <dbReference type="SAM" id="MobiDB-lite"/>
    </source>
</evidence>
<gene>
    <name evidence="11" type="ORF">VNI00_011871</name>
</gene>
<dbReference type="SMART" id="SM00827">
    <property type="entry name" value="PKS_AT"/>
    <property type="match status" value="1"/>
</dbReference>
<feature type="region of interest" description="Disordered" evidence="8">
    <location>
        <begin position="1890"/>
        <end position="1912"/>
    </location>
</feature>
<dbReference type="PROSITE" id="PS52004">
    <property type="entry name" value="KS3_2"/>
    <property type="match status" value="1"/>
</dbReference>
<dbReference type="InterPro" id="IPR018201">
    <property type="entry name" value="Ketoacyl_synth_AS"/>
</dbReference>
<dbReference type="InterPro" id="IPR016036">
    <property type="entry name" value="Malonyl_transacylase_ACP-bd"/>
</dbReference>
<dbReference type="Pfam" id="PF00698">
    <property type="entry name" value="Acyl_transf_1"/>
    <property type="match status" value="1"/>
</dbReference>
<proteinExistence type="predicted"/>
<evidence type="ECO:0000256" key="5">
    <source>
        <dbReference type="ARBA" id="ARBA00023026"/>
    </source>
</evidence>
<dbReference type="GO" id="GO:0044550">
    <property type="term" value="P:secondary metabolite biosynthetic process"/>
    <property type="evidence" value="ECO:0007669"/>
    <property type="project" value="UniProtKB-ARBA"/>
</dbReference>